<dbReference type="EMBL" id="CAXHTA020000008">
    <property type="protein sequence ID" value="CAL5223223.1"/>
    <property type="molecule type" value="Genomic_DNA"/>
</dbReference>
<feature type="region of interest" description="Disordered" evidence="6">
    <location>
        <begin position="248"/>
        <end position="306"/>
    </location>
</feature>
<dbReference type="InterPro" id="IPR020846">
    <property type="entry name" value="MFS_dom"/>
</dbReference>
<feature type="transmembrane region" description="Helical" evidence="7">
    <location>
        <begin position="614"/>
        <end position="634"/>
    </location>
</feature>
<evidence type="ECO:0000256" key="3">
    <source>
        <dbReference type="ARBA" id="ARBA00022692"/>
    </source>
</evidence>
<evidence type="ECO:0000256" key="2">
    <source>
        <dbReference type="ARBA" id="ARBA00022448"/>
    </source>
</evidence>
<feature type="transmembrane region" description="Helical" evidence="7">
    <location>
        <begin position="438"/>
        <end position="457"/>
    </location>
</feature>
<dbReference type="Pfam" id="PF07690">
    <property type="entry name" value="MFS_1"/>
    <property type="match status" value="1"/>
</dbReference>
<feature type="transmembrane region" description="Helical" evidence="7">
    <location>
        <begin position="211"/>
        <end position="233"/>
    </location>
</feature>
<protein>
    <submittedName>
        <fullName evidence="9">G5700 protein</fullName>
    </submittedName>
</protein>
<feature type="domain" description="Major facilitator superfamily (MFS) profile" evidence="8">
    <location>
        <begin position="1"/>
        <end position="237"/>
    </location>
</feature>
<keyword evidence="5 7" id="KW-0472">Membrane</keyword>
<accession>A0ABP1FTJ6</accession>
<comment type="subcellular location">
    <subcellularLocation>
        <location evidence="1">Membrane</location>
        <topology evidence="1">Multi-pass membrane protein</topology>
    </subcellularLocation>
</comment>
<evidence type="ECO:0000256" key="6">
    <source>
        <dbReference type="SAM" id="MobiDB-lite"/>
    </source>
</evidence>
<organism evidence="9 10">
    <name type="scientific">Coccomyxa viridis</name>
    <dbReference type="NCBI Taxonomy" id="1274662"/>
    <lineage>
        <taxon>Eukaryota</taxon>
        <taxon>Viridiplantae</taxon>
        <taxon>Chlorophyta</taxon>
        <taxon>core chlorophytes</taxon>
        <taxon>Trebouxiophyceae</taxon>
        <taxon>Trebouxiophyceae incertae sedis</taxon>
        <taxon>Coccomyxaceae</taxon>
        <taxon>Coccomyxa</taxon>
    </lineage>
</organism>
<keyword evidence="2" id="KW-0813">Transport</keyword>
<feature type="transmembrane region" description="Helical" evidence="7">
    <location>
        <begin position="108"/>
        <end position="127"/>
    </location>
</feature>
<evidence type="ECO:0000313" key="9">
    <source>
        <dbReference type="EMBL" id="CAL5223223.1"/>
    </source>
</evidence>
<evidence type="ECO:0000256" key="5">
    <source>
        <dbReference type="ARBA" id="ARBA00023136"/>
    </source>
</evidence>
<dbReference type="InterPro" id="IPR001958">
    <property type="entry name" value="Tet-R_TetA/multi-R_MdtG-like"/>
</dbReference>
<keyword evidence="3 7" id="KW-0812">Transmembrane</keyword>
<feature type="transmembrane region" description="Helical" evidence="7">
    <location>
        <begin position="483"/>
        <end position="503"/>
    </location>
</feature>
<evidence type="ECO:0000256" key="1">
    <source>
        <dbReference type="ARBA" id="ARBA00004141"/>
    </source>
</evidence>
<feature type="transmembrane region" description="Helical" evidence="7">
    <location>
        <begin position="515"/>
        <end position="533"/>
    </location>
</feature>
<reference evidence="9 10" key="1">
    <citation type="submission" date="2024-06" db="EMBL/GenBank/DDBJ databases">
        <authorList>
            <person name="Kraege A."/>
            <person name="Thomma B."/>
        </authorList>
    </citation>
    <scope>NUCLEOTIDE SEQUENCE [LARGE SCALE GENOMIC DNA]</scope>
</reference>
<keyword evidence="10" id="KW-1185">Reference proteome</keyword>
<evidence type="ECO:0000313" key="10">
    <source>
        <dbReference type="Proteomes" id="UP001497392"/>
    </source>
</evidence>
<dbReference type="SUPFAM" id="SSF103473">
    <property type="entry name" value="MFS general substrate transporter"/>
    <property type="match status" value="1"/>
</dbReference>
<comment type="caution">
    <text evidence="9">The sequence shown here is derived from an EMBL/GenBank/DDBJ whole genome shotgun (WGS) entry which is preliminary data.</text>
</comment>
<dbReference type="PRINTS" id="PR01035">
    <property type="entry name" value="TCRTETA"/>
</dbReference>
<dbReference type="InterPro" id="IPR011701">
    <property type="entry name" value="MFS"/>
</dbReference>
<dbReference type="Gene3D" id="1.20.1250.20">
    <property type="entry name" value="MFS general substrate transporter like domains"/>
    <property type="match status" value="2"/>
</dbReference>
<name>A0ABP1FTJ6_9CHLO</name>
<evidence type="ECO:0000259" key="8">
    <source>
        <dbReference type="PROSITE" id="PS50850"/>
    </source>
</evidence>
<dbReference type="PROSITE" id="PS50850">
    <property type="entry name" value="MFS"/>
    <property type="match status" value="1"/>
</dbReference>
<dbReference type="InterPro" id="IPR036259">
    <property type="entry name" value="MFS_trans_sf"/>
</dbReference>
<keyword evidence="4 7" id="KW-1133">Transmembrane helix</keyword>
<gene>
    <name evidence="9" type="primary">g5700</name>
    <name evidence="9" type="ORF">VP750_LOCUS4882</name>
</gene>
<sequence>MLRDHVDVEKPEYAQASSEKRETEEFNKFQIAIICVGEVLEGIHITMPYSIASYMVRDFLRESSATGTVDEELVGTLTGVLASIFCLSQFVTSYFWGLFSDRYGRKGVLMLSIASGAVSAIMFGIGGSYTTAALARLFGGLLNATGGIVKTMLAEKCGKQLPKAMGYLGLAWGLGSMLGPMIGGAFANPCTVFGPSFPACGEGQIFRIRPYFLPCLVAAVVAVITLILSIIYVDETLPSLQKVSTKKAGVVELQERSQDKEERARLLAAKQRRPSARSYLDWETGPDNISDSTSSEGDHRGEDGETDMELHVPAHSTDDDAYLGDVPHSEHFGMRAAPGQEGQPLSDISNTSKIGADWGSGKHDAGHWTPELLSCPAVTGPILGPSVPAGVATGNLVAPYSHYDALEANESASSRGDEEEGFASSEKARLRVPWYKDFQVLLALGTYMIVAFLFNLLDEVRPVFASAPVEVGGLGLSTNVLSWPLSFGGLCFILFACLGYESLYKAVGGVWCSRLGMIVFVPVALLVPVASLLPSTHAAVLPVLFLGMAVNSVADLAAYSGSNVLINAAASREEIGQVNGAGQAITALARSFGPFLGGYSWGLSITAGFPGHQFLVFIAISAVAFVSQFLYAFVDLPGLDS</sequence>
<feature type="compositionally biased region" description="Basic and acidic residues" evidence="6">
    <location>
        <begin position="296"/>
        <end position="306"/>
    </location>
</feature>
<dbReference type="PANTHER" id="PTHR23504:SF117">
    <property type="entry name" value="MAJOR FACILITATOR SUPERFAMILY PROTEIN"/>
    <property type="match status" value="1"/>
</dbReference>
<feature type="transmembrane region" description="Helical" evidence="7">
    <location>
        <begin position="133"/>
        <end position="153"/>
    </location>
</feature>
<evidence type="ECO:0000256" key="7">
    <source>
        <dbReference type="SAM" id="Phobius"/>
    </source>
</evidence>
<dbReference type="PANTHER" id="PTHR23504">
    <property type="entry name" value="MAJOR FACILITATOR SUPERFAMILY DOMAIN-CONTAINING PROTEIN 10"/>
    <property type="match status" value="1"/>
</dbReference>
<feature type="transmembrane region" description="Helical" evidence="7">
    <location>
        <begin position="539"/>
        <end position="559"/>
    </location>
</feature>
<feature type="compositionally biased region" description="Basic and acidic residues" evidence="6">
    <location>
        <begin position="253"/>
        <end position="265"/>
    </location>
</feature>
<dbReference type="Proteomes" id="UP001497392">
    <property type="component" value="Unassembled WGS sequence"/>
</dbReference>
<evidence type="ECO:0000256" key="4">
    <source>
        <dbReference type="ARBA" id="ARBA00022989"/>
    </source>
</evidence>
<proteinExistence type="predicted"/>
<feature type="transmembrane region" description="Helical" evidence="7">
    <location>
        <begin position="73"/>
        <end position="96"/>
    </location>
</feature>
<feature type="transmembrane region" description="Helical" evidence="7">
    <location>
        <begin position="165"/>
        <end position="187"/>
    </location>
</feature>